<evidence type="ECO:0000313" key="2">
    <source>
        <dbReference type="Proteomes" id="UP000276776"/>
    </source>
</evidence>
<organism evidence="3">
    <name type="scientific">Thelazia callipaeda</name>
    <name type="common">Oriental eyeworm</name>
    <name type="synonym">Parasitic nematode</name>
    <dbReference type="NCBI Taxonomy" id="103827"/>
    <lineage>
        <taxon>Eukaryota</taxon>
        <taxon>Metazoa</taxon>
        <taxon>Ecdysozoa</taxon>
        <taxon>Nematoda</taxon>
        <taxon>Chromadorea</taxon>
        <taxon>Rhabditida</taxon>
        <taxon>Spirurina</taxon>
        <taxon>Spiruromorpha</taxon>
        <taxon>Thelazioidea</taxon>
        <taxon>Thelaziidae</taxon>
        <taxon>Thelazia</taxon>
    </lineage>
</organism>
<dbReference type="AlphaFoldDB" id="A0A0N5CJG8"/>
<dbReference type="OMA" id="IQQMFQF"/>
<reference evidence="1 2" key="2">
    <citation type="submission" date="2018-11" db="EMBL/GenBank/DDBJ databases">
        <authorList>
            <consortium name="Pathogen Informatics"/>
        </authorList>
    </citation>
    <scope>NUCLEOTIDE SEQUENCE [LARGE SCALE GENOMIC DNA]</scope>
</reference>
<reference evidence="3" key="1">
    <citation type="submission" date="2017-02" db="UniProtKB">
        <authorList>
            <consortium name="WormBaseParasite"/>
        </authorList>
    </citation>
    <scope>IDENTIFICATION</scope>
</reference>
<dbReference type="OrthoDB" id="5811572at2759"/>
<proteinExistence type="predicted"/>
<evidence type="ECO:0000313" key="3">
    <source>
        <dbReference type="WBParaSite" id="TCLT_0000017401-mRNA-1"/>
    </source>
</evidence>
<name>A0A0N5CJG8_THECL</name>
<protein>
    <submittedName>
        <fullName evidence="3">C-CAP/cofactor C-like domain-containing protein</fullName>
    </submittedName>
</protein>
<dbReference type="WBParaSite" id="TCLT_0000017401-mRNA-1">
    <property type="protein sequence ID" value="TCLT_0000017401-mRNA-1"/>
    <property type="gene ID" value="TCLT_0000017401"/>
</dbReference>
<dbReference type="EMBL" id="UYYF01000010">
    <property type="protein sequence ID" value="VDM95035.1"/>
    <property type="molecule type" value="Genomic_DNA"/>
</dbReference>
<gene>
    <name evidence="1" type="ORF">TCLT_LOCUS175</name>
</gene>
<evidence type="ECO:0000313" key="1">
    <source>
        <dbReference type="EMBL" id="VDM95035.1"/>
    </source>
</evidence>
<accession>A0A0N5CJG8</accession>
<sequence length="405" mass="46080">MSVTTNLRVQRLKTITLRAVNESCKLSESISIDSDDIYLSCEINQYTVGVKIIESNSRTVTSWQLLCCASESVRIRVKDCIQTKFLNEHRSSSTYSTGAQVIRRWQAITENKLFFLLVFSDIRWWFQICPVDIMHNDITKKRTILRARRQIPWQWTRNRFDTVVVEPIFIKQDRLASFHPKFSHDMRRINAFPKAPLLQFESEPKVVKNSRKLINSGTMKAAFVTEKMSSESFTSETTMSTENSFITASSRDSSTTSTTTVTSSTQKEDVAMDYYDIYDENFDKLKYANSQGILGGVSDLLQNIQDGLSIAQAALPSDEKQTYISTTTTDGPAFLLSRDDDSLTIGMKHNTKNGINQSRIKLARYGPKSSRENMLEPMTTSFKLGDPGAIQQMFQFFGLCKGHEL</sequence>
<keyword evidence="2" id="KW-1185">Reference proteome</keyword>
<dbReference type="Proteomes" id="UP000276776">
    <property type="component" value="Unassembled WGS sequence"/>
</dbReference>